<reference evidence="1" key="2">
    <citation type="journal article" date="2022" name="New Phytol.">
        <title>Evolutionary transition to the ectomycorrhizal habit in the genomes of a hyperdiverse lineage of mushroom-forming fungi.</title>
        <authorList>
            <person name="Looney B."/>
            <person name="Miyauchi S."/>
            <person name="Morin E."/>
            <person name="Drula E."/>
            <person name="Courty P.E."/>
            <person name="Kohler A."/>
            <person name="Kuo A."/>
            <person name="LaButti K."/>
            <person name="Pangilinan J."/>
            <person name="Lipzen A."/>
            <person name="Riley R."/>
            <person name="Andreopoulos W."/>
            <person name="He G."/>
            <person name="Johnson J."/>
            <person name="Nolan M."/>
            <person name="Tritt A."/>
            <person name="Barry K.W."/>
            <person name="Grigoriev I.V."/>
            <person name="Nagy L.G."/>
            <person name="Hibbett D."/>
            <person name="Henrissat B."/>
            <person name="Matheny P.B."/>
            <person name="Labbe J."/>
            <person name="Martin F.M."/>
        </authorList>
    </citation>
    <scope>NUCLEOTIDE SEQUENCE</scope>
    <source>
        <strain evidence="1">HHB10654</strain>
    </source>
</reference>
<reference evidence="1" key="1">
    <citation type="submission" date="2021-03" db="EMBL/GenBank/DDBJ databases">
        <authorList>
            <consortium name="DOE Joint Genome Institute"/>
            <person name="Ahrendt S."/>
            <person name="Looney B.P."/>
            <person name="Miyauchi S."/>
            <person name="Morin E."/>
            <person name="Drula E."/>
            <person name="Courty P.E."/>
            <person name="Chicoki N."/>
            <person name="Fauchery L."/>
            <person name="Kohler A."/>
            <person name="Kuo A."/>
            <person name="Labutti K."/>
            <person name="Pangilinan J."/>
            <person name="Lipzen A."/>
            <person name="Riley R."/>
            <person name="Andreopoulos W."/>
            <person name="He G."/>
            <person name="Johnson J."/>
            <person name="Barry K.W."/>
            <person name="Grigoriev I.V."/>
            <person name="Nagy L."/>
            <person name="Hibbett D."/>
            <person name="Henrissat B."/>
            <person name="Matheny P.B."/>
            <person name="Labbe J."/>
            <person name="Martin F."/>
        </authorList>
    </citation>
    <scope>NUCLEOTIDE SEQUENCE</scope>
    <source>
        <strain evidence="1">HHB10654</strain>
    </source>
</reference>
<organism evidence="1 2">
    <name type="scientific">Artomyces pyxidatus</name>
    <dbReference type="NCBI Taxonomy" id="48021"/>
    <lineage>
        <taxon>Eukaryota</taxon>
        <taxon>Fungi</taxon>
        <taxon>Dikarya</taxon>
        <taxon>Basidiomycota</taxon>
        <taxon>Agaricomycotina</taxon>
        <taxon>Agaricomycetes</taxon>
        <taxon>Russulales</taxon>
        <taxon>Auriscalpiaceae</taxon>
        <taxon>Artomyces</taxon>
    </lineage>
</organism>
<dbReference type="EMBL" id="MU277279">
    <property type="protein sequence ID" value="KAI0055793.1"/>
    <property type="molecule type" value="Genomic_DNA"/>
</dbReference>
<proteinExistence type="predicted"/>
<comment type="caution">
    <text evidence="1">The sequence shown here is derived from an EMBL/GenBank/DDBJ whole genome shotgun (WGS) entry which is preliminary data.</text>
</comment>
<evidence type="ECO:0000313" key="1">
    <source>
        <dbReference type="EMBL" id="KAI0055793.1"/>
    </source>
</evidence>
<gene>
    <name evidence="1" type="ORF">BV25DRAFT_1921527</name>
</gene>
<dbReference type="Proteomes" id="UP000814140">
    <property type="component" value="Unassembled WGS sequence"/>
</dbReference>
<name>A0ACB8SIU3_9AGAM</name>
<evidence type="ECO:0000313" key="2">
    <source>
        <dbReference type="Proteomes" id="UP000814140"/>
    </source>
</evidence>
<protein>
    <submittedName>
        <fullName evidence="1">Uncharacterized protein</fullName>
    </submittedName>
</protein>
<accession>A0ACB8SIU3</accession>
<sequence length="289" mass="32080">MADIHRETRENPPSQSTNVSPFCTLVRPARDLHHPIASVPEYQVHTYSGTKRLRGPSDVSCDRLPCVCKKPFVALGLQTSQRSQYLDLIRVALIARAADEKTEAKKTSGDSNCARLIEDSGQRKYAVQMMESVAAVVQTCASRRPPSLKRSILAGRTGPPGPSGTQLQRSALILDFHLPSVASKPALLVPLKAETIDEKAMRPRRPLRRSLKIDRCDNVRETEVYPSHLSSAESDLLSPANCSYVWEQAQFEGGWKDGRTDDGLRVARKLVSQKRDPETARCARRTLDP</sequence>
<keyword evidence="2" id="KW-1185">Reference proteome</keyword>